<dbReference type="InterPro" id="IPR036837">
    <property type="entry name" value="Cation_efflux_CTD_sf"/>
</dbReference>
<comment type="subcellular location">
    <subcellularLocation>
        <location evidence="1">Membrane</location>
        <topology evidence="1">Multi-pass membrane protein</topology>
    </subcellularLocation>
</comment>
<dbReference type="InterPro" id="IPR027470">
    <property type="entry name" value="Cation_efflux_CTD"/>
</dbReference>
<dbReference type="HOGENOM" id="CLU_013430_3_4_9"/>
<evidence type="ECO:0000256" key="6">
    <source>
        <dbReference type="ARBA" id="ARBA00023136"/>
    </source>
</evidence>
<dbReference type="SUPFAM" id="SSF161111">
    <property type="entry name" value="Cation efflux protein transmembrane domain-like"/>
    <property type="match status" value="1"/>
</dbReference>
<dbReference type="PANTHER" id="PTHR43840">
    <property type="entry name" value="MITOCHONDRIAL METAL TRANSPORTER 1-RELATED"/>
    <property type="match status" value="1"/>
</dbReference>
<dbReference type="InterPro" id="IPR050291">
    <property type="entry name" value="CDF_Transporter"/>
</dbReference>
<evidence type="ECO:0000256" key="2">
    <source>
        <dbReference type="ARBA" id="ARBA00008114"/>
    </source>
</evidence>
<dbReference type="STRING" id="663278.Ethha_1049"/>
<dbReference type="PANTHER" id="PTHR43840:SF15">
    <property type="entry name" value="MITOCHONDRIAL METAL TRANSPORTER 1-RELATED"/>
    <property type="match status" value="1"/>
</dbReference>
<evidence type="ECO:0000259" key="8">
    <source>
        <dbReference type="Pfam" id="PF01545"/>
    </source>
</evidence>
<name>E6U4A2_ETHHY</name>
<evidence type="ECO:0000256" key="4">
    <source>
        <dbReference type="ARBA" id="ARBA00022692"/>
    </source>
</evidence>
<comment type="similarity">
    <text evidence="2">Belongs to the cation diffusion facilitator (CDF) transporter (TC 2.A.4) family.</text>
</comment>
<dbReference type="EMBL" id="CP002400">
    <property type="protein sequence ID" value="ADU26602.1"/>
    <property type="molecule type" value="Genomic_DNA"/>
</dbReference>
<dbReference type="NCBIfam" id="TIGR01297">
    <property type="entry name" value="CDF"/>
    <property type="match status" value="1"/>
</dbReference>
<dbReference type="KEGG" id="eha:Ethha_1049"/>
<keyword evidence="6 7" id="KW-0472">Membrane</keyword>
<dbReference type="FunFam" id="1.20.1510.10:FF:000006">
    <property type="entry name" value="Divalent cation efflux transporter"/>
    <property type="match status" value="1"/>
</dbReference>
<proteinExistence type="inferred from homology"/>
<accession>E6U4A2</accession>
<dbReference type="Pfam" id="PF01545">
    <property type="entry name" value="Cation_efflux"/>
    <property type="match status" value="1"/>
</dbReference>
<dbReference type="InterPro" id="IPR058533">
    <property type="entry name" value="Cation_efflux_TM"/>
</dbReference>
<evidence type="ECO:0000313" key="11">
    <source>
        <dbReference type="Proteomes" id="UP000001551"/>
    </source>
</evidence>
<sequence length="418" mass="46250">MLYCLVMAARRAGIVYRRTQEAQNRSWQVNVLLQPQPNEKPVSEADRVRYGMIGGAAGICVNLFIFITEIIIGLLTHSVTVTADAFHNLTDVASALVTVISFKVAWRPADREHPFGHGRMEYISGLLVSVIIIVIGFEFVQSSIEKVLHPAAVHFQLLSFVLILLFIPLKLLLSLFYRRLSRRIGSQALAATSFDALSDVFVLAVASVSLLCARFTTLPVDGWLGLLVSGFILYSGFTIGKEALNPLLGEAPDPTVVREIVQGVKSYPYITGVHDLVIHNYGPGRFMASIHAEVPADVPVMELHESIDRAERELSEKHGIELVIHMDPLNLNDETSIRVQHELLEAIAPLEVIHSIHDFRIVGKGEHLNLVFDAVVDSGFPADDGATARLVHEINALIQQKHPDYHAVVQIDRNYTAL</sequence>
<keyword evidence="4 7" id="KW-0812">Transmembrane</keyword>
<dbReference type="SUPFAM" id="SSF160240">
    <property type="entry name" value="Cation efflux protein cytoplasmic domain-like"/>
    <property type="match status" value="2"/>
</dbReference>
<dbReference type="Pfam" id="PF16916">
    <property type="entry name" value="ZT_dimer"/>
    <property type="match status" value="1"/>
</dbReference>
<dbReference type="GO" id="GO:0016020">
    <property type="term" value="C:membrane"/>
    <property type="evidence" value="ECO:0007669"/>
    <property type="project" value="UniProtKB-SubCell"/>
</dbReference>
<dbReference type="Gene3D" id="3.30.70.1350">
    <property type="entry name" value="Cation efflux protein, cytoplasmic domain"/>
    <property type="match status" value="1"/>
</dbReference>
<keyword evidence="3" id="KW-0813">Transport</keyword>
<reference evidence="10 11" key="1">
    <citation type="submission" date="2010-12" db="EMBL/GenBank/DDBJ databases">
        <title>Complete sequence of Ethanoligenens harbinense YUAN-3.</title>
        <authorList>
            <person name="Lucas S."/>
            <person name="Copeland A."/>
            <person name="Lapidus A."/>
            <person name="Cheng J.-F."/>
            <person name="Bruce D."/>
            <person name="Goodwin L."/>
            <person name="Pitluck S."/>
            <person name="Chertkov O."/>
            <person name="Misra M."/>
            <person name="Detter J.C."/>
            <person name="Han C."/>
            <person name="Tapia R."/>
            <person name="Land M."/>
            <person name="Hauser L."/>
            <person name="Jeffries C."/>
            <person name="Kyrpides N."/>
            <person name="Ivanova N."/>
            <person name="Mikhailova N."/>
            <person name="Wang A."/>
            <person name="Mouttaki H."/>
            <person name="He Z."/>
            <person name="Zhou J."/>
            <person name="Hemme C.L."/>
            <person name="Woyke T."/>
        </authorList>
    </citation>
    <scope>NUCLEOTIDE SEQUENCE [LARGE SCALE GENOMIC DNA]</scope>
    <source>
        <strain evidence="11">DSM 18485 / JCM 12961 / CGMCC 1.5033 / YUAN-3</strain>
    </source>
</reference>
<feature type="domain" description="Cation efflux protein transmembrane" evidence="8">
    <location>
        <begin position="58"/>
        <end position="248"/>
    </location>
</feature>
<feature type="transmembrane region" description="Helical" evidence="7">
    <location>
        <begin position="222"/>
        <end position="240"/>
    </location>
</feature>
<dbReference type="InterPro" id="IPR027469">
    <property type="entry name" value="Cation_efflux_TMD_sf"/>
</dbReference>
<dbReference type="Gene3D" id="1.20.1510.10">
    <property type="entry name" value="Cation efflux protein transmembrane domain"/>
    <property type="match status" value="1"/>
</dbReference>
<dbReference type="InterPro" id="IPR002524">
    <property type="entry name" value="Cation_efflux"/>
</dbReference>
<evidence type="ECO:0000313" key="10">
    <source>
        <dbReference type="EMBL" id="ADU26602.1"/>
    </source>
</evidence>
<evidence type="ECO:0000259" key="9">
    <source>
        <dbReference type="Pfam" id="PF16916"/>
    </source>
</evidence>
<evidence type="ECO:0000256" key="7">
    <source>
        <dbReference type="SAM" id="Phobius"/>
    </source>
</evidence>
<evidence type="ECO:0000256" key="5">
    <source>
        <dbReference type="ARBA" id="ARBA00022989"/>
    </source>
</evidence>
<evidence type="ECO:0000256" key="3">
    <source>
        <dbReference type="ARBA" id="ARBA00022448"/>
    </source>
</evidence>
<evidence type="ECO:0000256" key="1">
    <source>
        <dbReference type="ARBA" id="ARBA00004141"/>
    </source>
</evidence>
<dbReference type="AlphaFoldDB" id="E6U4A2"/>
<keyword evidence="11" id="KW-1185">Reference proteome</keyword>
<organism evidence="10 11">
    <name type="scientific">Ethanoligenens harbinense (strain DSM 18485 / JCM 12961 / CGMCC 1.5033 / YUAN-3)</name>
    <dbReference type="NCBI Taxonomy" id="663278"/>
    <lineage>
        <taxon>Bacteria</taxon>
        <taxon>Bacillati</taxon>
        <taxon>Bacillota</taxon>
        <taxon>Clostridia</taxon>
        <taxon>Eubacteriales</taxon>
        <taxon>Oscillospiraceae</taxon>
        <taxon>Ethanoligenens</taxon>
    </lineage>
</organism>
<gene>
    <name evidence="10" type="ordered locus">Ethha_1049</name>
</gene>
<dbReference type="eggNOG" id="COG0053">
    <property type="taxonomic scope" value="Bacteria"/>
</dbReference>
<dbReference type="GO" id="GO:0008324">
    <property type="term" value="F:monoatomic cation transmembrane transporter activity"/>
    <property type="evidence" value="ECO:0007669"/>
    <property type="project" value="InterPro"/>
</dbReference>
<feature type="transmembrane region" description="Helical" evidence="7">
    <location>
        <begin position="50"/>
        <end position="72"/>
    </location>
</feature>
<protein>
    <submittedName>
        <fullName evidence="10">Cation diffusion facilitator family transporter</fullName>
    </submittedName>
</protein>
<feature type="domain" description="Cation efflux protein cytoplasmic" evidence="9">
    <location>
        <begin position="252"/>
        <end position="328"/>
    </location>
</feature>
<feature type="transmembrane region" description="Helical" evidence="7">
    <location>
        <begin position="152"/>
        <end position="173"/>
    </location>
</feature>
<feature type="transmembrane region" description="Helical" evidence="7">
    <location>
        <begin position="121"/>
        <end position="140"/>
    </location>
</feature>
<keyword evidence="5 7" id="KW-1133">Transmembrane helix</keyword>
<dbReference type="Proteomes" id="UP000001551">
    <property type="component" value="Chromosome"/>
</dbReference>